<dbReference type="Gene3D" id="3.40.50.300">
    <property type="entry name" value="P-loop containing nucleotide triphosphate hydrolases"/>
    <property type="match status" value="1"/>
</dbReference>
<protein>
    <recommendedName>
        <fullName evidence="2">uridine/cytidine kinase</fullName>
        <ecNumber evidence="2">2.7.1.48</ecNumber>
    </recommendedName>
</protein>
<gene>
    <name evidence="7" type="ORF">A9Q84_21150</name>
</gene>
<evidence type="ECO:0000313" key="7">
    <source>
        <dbReference type="EMBL" id="OUR93013.1"/>
    </source>
</evidence>
<dbReference type="GO" id="GO:0005524">
    <property type="term" value="F:ATP binding"/>
    <property type="evidence" value="ECO:0007669"/>
    <property type="project" value="InterPro"/>
</dbReference>
<dbReference type="PRINTS" id="PR00988">
    <property type="entry name" value="URIDINKINASE"/>
</dbReference>
<sequence length="228" mass="25988">MYLVGVAGGSGSGKTTFAKKVINLVKEDISILHMDSYYLHEQPEKHFSAKGNPNFDHPAAFDWELLRTHLSELKRGNPIEVPVYDFVTSSRSEETITLKPTSIILFEGIFSIFDQEIRSLLDIRCFLHVDADIRIARRINRDVNERGRTLESVIAQYYETVRPMYNKFLAPQRDHADFSIGEETDIAASILSAKLKELSKIGIYDLNEASLNRSAFNFSEHQVNIPHE</sequence>
<evidence type="ECO:0000256" key="5">
    <source>
        <dbReference type="ARBA" id="ARBA00022777"/>
    </source>
</evidence>
<comment type="pathway">
    <text evidence="1">Pyrimidine metabolism; UMP biosynthesis via salvage pathway; UMP from uridine: step 1/1.</text>
</comment>
<reference evidence="8" key="1">
    <citation type="journal article" date="2017" name="Proc. Natl. Acad. Sci. U.S.A.">
        <title>Simulation of Deepwater Horizon oil plume reveals substrate specialization within a complex community of hydrocarbon-degraders.</title>
        <authorList>
            <person name="Hu P."/>
            <person name="Dubinsky E.A."/>
            <person name="Probst A.J."/>
            <person name="Wang J."/>
            <person name="Sieber C.M.K."/>
            <person name="Tom L.M."/>
            <person name="Gardinali P."/>
            <person name="Banfield J.F."/>
            <person name="Atlas R.M."/>
            <person name="Andersen G.L."/>
        </authorList>
    </citation>
    <scope>NUCLEOTIDE SEQUENCE [LARGE SCALE GENOMIC DNA]</scope>
</reference>
<dbReference type="InterPro" id="IPR027417">
    <property type="entry name" value="P-loop_NTPase"/>
</dbReference>
<evidence type="ECO:0000256" key="1">
    <source>
        <dbReference type="ARBA" id="ARBA00004690"/>
    </source>
</evidence>
<evidence type="ECO:0000259" key="6">
    <source>
        <dbReference type="Pfam" id="PF00485"/>
    </source>
</evidence>
<dbReference type="Pfam" id="PF00485">
    <property type="entry name" value="PRK"/>
    <property type="match status" value="1"/>
</dbReference>
<keyword evidence="4" id="KW-0547">Nucleotide-binding</keyword>
<comment type="caution">
    <text evidence="7">The sequence shown here is derived from an EMBL/GenBank/DDBJ whole genome shotgun (WGS) entry which is preliminary data.</text>
</comment>
<dbReference type="CDD" id="cd02023">
    <property type="entry name" value="UMPK"/>
    <property type="match status" value="1"/>
</dbReference>
<evidence type="ECO:0000256" key="4">
    <source>
        <dbReference type="ARBA" id="ARBA00022741"/>
    </source>
</evidence>
<dbReference type="InterPro" id="IPR000764">
    <property type="entry name" value="Uridine_kinase-like"/>
</dbReference>
<feature type="domain" description="Phosphoribulokinase/uridine kinase" evidence="6">
    <location>
        <begin position="4"/>
        <end position="180"/>
    </location>
</feature>
<dbReference type="NCBIfam" id="NF004018">
    <property type="entry name" value="PRK05480.1"/>
    <property type="match status" value="1"/>
</dbReference>
<organism evidence="7 8">
    <name type="scientific">Halobacteriovorax marinus</name>
    <dbReference type="NCBI Taxonomy" id="97084"/>
    <lineage>
        <taxon>Bacteria</taxon>
        <taxon>Pseudomonadati</taxon>
        <taxon>Bdellovibrionota</taxon>
        <taxon>Bacteriovoracia</taxon>
        <taxon>Bacteriovoracales</taxon>
        <taxon>Halobacteriovoraceae</taxon>
        <taxon>Halobacteriovorax</taxon>
    </lineage>
</organism>
<name>A0A1Y5F7Z2_9BACT</name>
<keyword evidence="3" id="KW-0808">Transferase</keyword>
<dbReference type="GO" id="GO:0044206">
    <property type="term" value="P:UMP salvage"/>
    <property type="evidence" value="ECO:0007669"/>
    <property type="project" value="UniProtKB-UniPathway"/>
</dbReference>
<dbReference type="AlphaFoldDB" id="A0A1Y5F7Z2"/>
<dbReference type="SUPFAM" id="SSF52540">
    <property type="entry name" value="P-loop containing nucleoside triphosphate hydrolases"/>
    <property type="match status" value="1"/>
</dbReference>
<dbReference type="EC" id="2.7.1.48" evidence="2"/>
<dbReference type="EMBL" id="MAAO01000016">
    <property type="protein sequence ID" value="OUR93013.1"/>
    <property type="molecule type" value="Genomic_DNA"/>
</dbReference>
<dbReference type="PANTHER" id="PTHR10285">
    <property type="entry name" value="URIDINE KINASE"/>
    <property type="match status" value="1"/>
</dbReference>
<evidence type="ECO:0000256" key="3">
    <source>
        <dbReference type="ARBA" id="ARBA00022679"/>
    </source>
</evidence>
<evidence type="ECO:0000256" key="2">
    <source>
        <dbReference type="ARBA" id="ARBA00012137"/>
    </source>
</evidence>
<dbReference type="GO" id="GO:0004849">
    <property type="term" value="F:uridine kinase activity"/>
    <property type="evidence" value="ECO:0007669"/>
    <property type="project" value="UniProtKB-EC"/>
</dbReference>
<dbReference type="UniPathway" id="UPA00574">
    <property type="reaction ID" value="UER00637"/>
</dbReference>
<accession>A0A1Y5F7Z2</accession>
<proteinExistence type="predicted"/>
<dbReference type="Proteomes" id="UP000196531">
    <property type="component" value="Unassembled WGS sequence"/>
</dbReference>
<evidence type="ECO:0000313" key="8">
    <source>
        <dbReference type="Proteomes" id="UP000196531"/>
    </source>
</evidence>
<dbReference type="InterPro" id="IPR006083">
    <property type="entry name" value="PRK/URK"/>
</dbReference>
<keyword evidence="5 7" id="KW-0418">Kinase</keyword>